<dbReference type="EMBL" id="CM056817">
    <property type="protein sequence ID" value="KAJ8619700.1"/>
    <property type="molecule type" value="Genomic_DNA"/>
</dbReference>
<evidence type="ECO:0000313" key="1">
    <source>
        <dbReference type="EMBL" id="KAJ8619700.1"/>
    </source>
</evidence>
<evidence type="ECO:0000313" key="2">
    <source>
        <dbReference type="Proteomes" id="UP001234297"/>
    </source>
</evidence>
<organism evidence="1 2">
    <name type="scientific">Persea americana</name>
    <name type="common">Avocado</name>
    <dbReference type="NCBI Taxonomy" id="3435"/>
    <lineage>
        <taxon>Eukaryota</taxon>
        <taxon>Viridiplantae</taxon>
        <taxon>Streptophyta</taxon>
        <taxon>Embryophyta</taxon>
        <taxon>Tracheophyta</taxon>
        <taxon>Spermatophyta</taxon>
        <taxon>Magnoliopsida</taxon>
        <taxon>Magnoliidae</taxon>
        <taxon>Laurales</taxon>
        <taxon>Lauraceae</taxon>
        <taxon>Persea</taxon>
    </lineage>
</organism>
<gene>
    <name evidence="1" type="ORF">MRB53_028229</name>
</gene>
<keyword evidence="2" id="KW-1185">Reference proteome</keyword>
<comment type="caution">
    <text evidence="1">The sequence shown here is derived from an EMBL/GenBank/DDBJ whole genome shotgun (WGS) entry which is preliminary data.</text>
</comment>
<name>A0ACC2KEZ1_PERAE</name>
<reference evidence="1 2" key="1">
    <citation type="journal article" date="2022" name="Hortic Res">
        <title>A haplotype resolved chromosomal level avocado genome allows analysis of novel avocado genes.</title>
        <authorList>
            <person name="Nath O."/>
            <person name="Fletcher S.J."/>
            <person name="Hayward A."/>
            <person name="Shaw L.M."/>
            <person name="Masouleh A.K."/>
            <person name="Furtado A."/>
            <person name="Henry R.J."/>
            <person name="Mitter N."/>
        </authorList>
    </citation>
    <scope>NUCLEOTIDE SEQUENCE [LARGE SCALE GENOMIC DNA]</scope>
    <source>
        <strain evidence="2">cv. Hass</strain>
    </source>
</reference>
<proteinExistence type="predicted"/>
<accession>A0ACC2KEZ1</accession>
<dbReference type="Proteomes" id="UP001234297">
    <property type="component" value="Chromosome 9"/>
</dbReference>
<sequence>MKGMGRRRRNREGEGGMKRKNEATSEDSCDFSPRCGSRGEERKKKNKNRNHLYETGMQGKRKMVLLGFGSPRKVSLKKFENGME</sequence>
<protein>
    <submittedName>
        <fullName evidence="1">Uncharacterized protein</fullName>
    </submittedName>
</protein>